<dbReference type="PANTHER" id="PTHR11081:SF9">
    <property type="entry name" value="FLAP ENDONUCLEASE 1"/>
    <property type="match status" value="1"/>
</dbReference>
<feature type="domain" description="XPG-I" evidence="5">
    <location>
        <begin position="146"/>
        <end position="224"/>
    </location>
</feature>
<protein>
    <submittedName>
        <fullName evidence="6">XPG I-region protein</fullName>
    </submittedName>
</protein>
<dbReference type="PANTHER" id="PTHR11081">
    <property type="entry name" value="FLAP ENDONUCLEASE FAMILY MEMBER"/>
    <property type="match status" value="1"/>
</dbReference>
<evidence type="ECO:0000256" key="4">
    <source>
        <dbReference type="SAM" id="MobiDB-lite"/>
    </source>
</evidence>
<evidence type="ECO:0000256" key="2">
    <source>
        <dbReference type="ARBA" id="ARBA00022759"/>
    </source>
</evidence>
<name>A0A086J767_TOXGO</name>
<keyword evidence="2" id="KW-0540">Nuclease</keyword>
<dbReference type="Proteomes" id="UP000028828">
    <property type="component" value="Unassembled WGS sequence"/>
</dbReference>
<keyword evidence="1" id="KW-0479">Metal-binding</keyword>
<comment type="caution">
    <text evidence="6">The sequence shown here is derived from an EMBL/GenBank/DDBJ whole genome shotgun (WGS) entry which is preliminary data.</text>
</comment>
<proteinExistence type="predicted"/>
<dbReference type="Gene3D" id="3.40.50.1010">
    <property type="entry name" value="5'-nuclease"/>
    <property type="match status" value="1"/>
</dbReference>
<accession>A0A086J767</accession>
<sequence>MTSRVVALGFCTCSSLSSMEASWRRRRQQMKVDASRRLDQTKGLLLEIEFIHPLHLRLLFLKALPRFCSFSRSTWRRSTLPPVACASTFSEIAFLSALALRTRRRHAALALAAHRAGDVANAWRHAVGAISVSLSLRNFVFRNLQGHQGVVCISAAYEADAQMARLVADGFADAVLTEDGDLLAYQARMVGERNGSHTEEAAEAGSSASSPRTEENEQASETHVEAQETPGRWSGPLGKG</sequence>
<feature type="compositionally biased region" description="Basic and acidic residues" evidence="4">
    <location>
        <begin position="212"/>
        <end position="226"/>
    </location>
</feature>
<evidence type="ECO:0000256" key="1">
    <source>
        <dbReference type="ARBA" id="ARBA00022723"/>
    </source>
</evidence>
<dbReference type="InterPro" id="IPR029060">
    <property type="entry name" value="PIN-like_dom_sf"/>
</dbReference>
<feature type="region of interest" description="Disordered" evidence="4">
    <location>
        <begin position="193"/>
        <end position="240"/>
    </location>
</feature>
<dbReference type="InterPro" id="IPR006084">
    <property type="entry name" value="XPG/Rad2"/>
</dbReference>
<evidence type="ECO:0000313" key="7">
    <source>
        <dbReference type="Proteomes" id="UP000028828"/>
    </source>
</evidence>
<dbReference type="SMART" id="SM00484">
    <property type="entry name" value="XPGI"/>
    <property type="match status" value="1"/>
</dbReference>
<reference evidence="6 7" key="1">
    <citation type="submission" date="2014-03" db="EMBL/GenBank/DDBJ databases">
        <authorList>
            <person name="Sibley D."/>
            <person name="Venepally P."/>
            <person name="Karamycheva S."/>
            <person name="Hadjithomas M."/>
            <person name="Khan A."/>
            <person name="Brunk B."/>
            <person name="Roos D."/>
            <person name="Caler E."/>
            <person name="Lorenzi H."/>
        </authorList>
    </citation>
    <scope>NUCLEOTIDE SEQUENCE [LARGE SCALE GENOMIC DNA]</scope>
    <source>
        <strain evidence="7">p89</strain>
    </source>
</reference>
<dbReference type="SUPFAM" id="SSF88723">
    <property type="entry name" value="PIN domain-like"/>
    <property type="match status" value="1"/>
</dbReference>
<keyword evidence="3" id="KW-0460">Magnesium</keyword>
<evidence type="ECO:0000256" key="3">
    <source>
        <dbReference type="ARBA" id="ARBA00022842"/>
    </source>
</evidence>
<dbReference type="VEuPathDB" id="ToxoDB:TGP89_421670"/>
<evidence type="ECO:0000313" key="6">
    <source>
        <dbReference type="EMBL" id="KFG27985.1"/>
    </source>
</evidence>
<dbReference type="InterPro" id="IPR006086">
    <property type="entry name" value="XPG-I_dom"/>
</dbReference>
<dbReference type="AlphaFoldDB" id="A0A086J767"/>
<gene>
    <name evidence="6" type="ORF">TGP89_421670</name>
</gene>
<dbReference type="Pfam" id="PF00867">
    <property type="entry name" value="XPG_I"/>
    <property type="match status" value="1"/>
</dbReference>
<dbReference type="PRINTS" id="PR00853">
    <property type="entry name" value="XPGRADSUPER"/>
</dbReference>
<keyword evidence="2" id="KW-0378">Hydrolase</keyword>
<dbReference type="GO" id="GO:0017108">
    <property type="term" value="F:5'-flap endonuclease activity"/>
    <property type="evidence" value="ECO:0007669"/>
    <property type="project" value="TreeGrafter"/>
</dbReference>
<organism evidence="6 7">
    <name type="scientific">Toxoplasma gondii p89</name>
    <dbReference type="NCBI Taxonomy" id="943119"/>
    <lineage>
        <taxon>Eukaryota</taxon>
        <taxon>Sar</taxon>
        <taxon>Alveolata</taxon>
        <taxon>Apicomplexa</taxon>
        <taxon>Conoidasida</taxon>
        <taxon>Coccidia</taxon>
        <taxon>Eucoccidiorida</taxon>
        <taxon>Eimeriorina</taxon>
        <taxon>Sarcocystidae</taxon>
        <taxon>Toxoplasma</taxon>
    </lineage>
</organism>
<dbReference type="EMBL" id="AEYI02002511">
    <property type="protein sequence ID" value="KFG27985.1"/>
    <property type="molecule type" value="Genomic_DNA"/>
</dbReference>
<evidence type="ECO:0000259" key="5">
    <source>
        <dbReference type="SMART" id="SM00484"/>
    </source>
</evidence>
<keyword evidence="2" id="KW-0255">Endonuclease</keyword>
<dbReference type="GO" id="GO:0046872">
    <property type="term" value="F:metal ion binding"/>
    <property type="evidence" value="ECO:0007669"/>
    <property type="project" value="UniProtKB-KW"/>
</dbReference>